<evidence type="ECO:0000313" key="1">
    <source>
        <dbReference type="EMBL" id="KAH3786775.1"/>
    </source>
</evidence>
<name>A0A9D4EUE4_DREPO</name>
<sequence length="62" mass="6569">MPISLSKHLIPMACIPLSESSVSVMTRGRTQLLTRLVRAAVKMVFSLVSAAMAVRLANVSGA</sequence>
<protein>
    <submittedName>
        <fullName evidence="1">Uncharacterized protein</fullName>
    </submittedName>
</protein>
<comment type="caution">
    <text evidence="1">The sequence shown here is derived from an EMBL/GenBank/DDBJ whole genome shotgun (WGS) entry which is preliminary data.</text>
</comment>
<dbReference type="Proteomes" id="UP000828390">
    <property type="component" value="Unassembled WGS sequence"/>
</dbReference>
<reference evidence="1" key="2">
    <citation type="submission" date="2020-11" db="EMBL/GenBank/DDBJ databases">
        <authorList>
            <person name="McCartney M.A."/>
            <person name="Auch B."/>
            <person name="Kono T."/>
            <person name="Mallez S."/>
            <person name="Becker A."/>
            <person name="Gohl D.M."/>
            <person name="Silverstein K.A.T."/>
            <person name="Koren S."/>
            <person name="Bechman K.B."/>
            <person name="Herman A."/>
            <person name="Abrahante J.E."/>
            <person name="Garbe J."/>
        </authorList>
    </citation>
    <scope>NUCLEOTIDE SEQUENCE</scope>
    <source>
        <strain evidence="1">Duluth1</strain>
        <tissue evidence="1">Whole animal</tissue>
    </source>
</reference>
<evidence type="ECO:0000313" key="2">
    <source>
        <dbReference type="Proteomes" id="UP000828390"/>
    </source>
</evidence>
<keyword evidence="2" id="KW-1185">Reference proteome</keyword>
<proteinExistence type="predicted"/>
<reference evidence="1" key="1">
    <citation type="journal article" date="2019" name="bioRxiv">
        <title>The Genome of the Zebra Mussel, Dreissena polymorpha: A Resource for Invasive Species Research.</title>
        <authorList>
            <person name="McCartney M.A."/>
            <person name="Auch B."/>
            <person name="Kono T."/>
            <person name="Mallez S."/>
            <person name="Zhang Y."/>
            <person name="Obille A."/>
            <person name="Becker A."/>
            <person name="Abrahante J.E."/>
            <person name="Garbe J."/>
            <person name="Badalamenti J.P."/>
            <person name="Herman A."/>
            <person name="Mangelson H."/>
            <person name="Liachko I."/>
            <person name="Sullivan S."/>
            <person name="Sone E.D."/>
            <person name="Koren S."/>
            <person name="Silverstein K.A.T."/>
            <person name="Beckman K.B."/>
            <person name="Gohl D.M."/>
        </authorList>
    </citation>
    <scope>NUCLEOTIDE SEQUENCE</scope>
    <source>
        <strain evidence="1">Duluth1</strain>
        <tissue evidence="1">Whole animal</tissue>
    </source>
</reference>
<accession>A0A9D4EUE4</accession>
<gene>
    <name evidence="1" type="ORF">DPMN_164884</name>
</gene>
<dbReference type="AlphaFoldDB" id="A0A9D4EUE4"/>
<organism evidence="1 2">
    <name type="scientific">Dreissena polymorpha</name>
    <name type="common">Zebra mussel</name>
    <name type="synonym">Mytilus polymorpha</name>
    <dbReference type="NCBI Taxonomy" id="45954"/>
    <lineage>
        <taxon>Eukaryota</taxon>
        <taxon>Metazoa</taxon>
        <taxon>Spiralia</taxon>
        <taxon>Lophotrochozoa</taxon>
        <taxon>Mollusca</taxon>
        <taxon>Bivalvia</taxon>
        <taxon>Autobranchia</taxon>
        <taxon>Heteroconchia</taxon>
        <taxon>Euheterodonta</taxon>
        <taxon>Imparidentia</taxon>
        <taxon>Neoheterodontei</taxon>
        <taxon>Myida</taxon>
        <taxon>Dreissenoidea</taxon>
        <taxon>Dreissenidae</taxon>
        <taxon>Dreissena</taxon>
    </lineage>
</organism>
<dbReference type="EMBL" id="JAIWYP010000008">
    <property type="protein sequence ID" value="KAH3786775.1"/>
    <property type="molecule type" value="Genomic_DNA"/>
</dbReference>